<evidence type="ECO:0000313" key="3">
    <source>
        <dbReference type="Proteomes" id="UP000216024"/>
    </source>
</evidence>
<dbReference type="Proteomes" id="UP000216024">
    <property type="component" value="Unassembled WGS sequence"/>
</dbReference>
<dbReference type="EMBL" id="NIBG01000001">
    <property type="protein sequence ID" value="PAB61327.1"/>
    <property type="molecule type" value="Genomic_DNA"/>
</dbReference>
<accession>A0A267MPF7</accession>
<feature type="transmembrane region" description="Helical" evidence="1">
    <location>
        <begin position="93"/>
        <end position="114"/>
    </location>
</feature>
<feature type="transmembrane region" description="Helical" evidence="1">
    <location>
        <begin position="135"/>
        <end position="156"/>
    </location>
</feature>
<comment type="caution">
    <text evidence="2">The sequence shown here is derived from an EMBL/GenBank/DDBJ whole genome shotgun (WGS) entry which is preliminary data.</text>
</comment>
<sequence length="341" mass="40114">MLNFFQIDYVQSEIDPVANMNNKIQIVFYTLSVIAIIAIVVNKTIHAICKEEFDSDYDEKNIGKNSMFIYSSYMFIALILLIMFLEIGQYKSLSIMTMIIGSEIIIISFIGLRYSSAYYRSYLYSGDIGPIRMFIHRYTFIVPVSIISVGIILITMKGITLFYDDKLYKEIMSRKFEVSIIGFIAISLLWSYILSIKIRPKFYCVKKKNSENSIYVIVYTYDTYYVGKKYAIIEMESEDYIDENVDATIEFLYKEDVRLQPIRHEFVFRKKPQGNSNKEMEITHTDHSIWTDLCETRHKIKNLIKSWLLINENTEPYIKFDIRDIHITKIEDENNKVKKGA</sequence>
<proteinExistence type="predicted"/>
<evidence type="ECO:0000256" key="1">
    <source>
        <dbReference type="SAM" id="Phobius"/>
    </source>
</evidence>
<keyword evidence="3" id="KW-1185">Reference proteome</keyword>
<evidence type="ECO:0000313" key="2">
    <source>
        <dbReference type="EMBL" id="PAB61327.1"/>
    </source>
</evidence>
<keyword evidence="1" id="KW-1133">Transmembrane helix</keyword>
<dbReference type="AlphaFoldDB" id="A0A267MPF7"/>
<feature type="transmembrane region" description="Helical" evidence="1">
    <location>
        <begin position="176"/>
        <end position="198"/>
    </location>
</feature>
<name>A0A267MPF7_9FIRM</name>
<protein>
    <submittedName>
        <fullName evidence="2">Uncharacterized protein</fullName>
    </submittedName>
</protein>
<keyword evidence="1" id="KW-0812">Transmembrane</keyword>
<dbReference type="RefSeq" id="WP_095130638.1">
    <property type="nucleotide sequence ID" value="NZ_NIBG01000001.1"/>
</dbReference>
<feature type="transmembrane region" description="Helical" evidence="1">
    <location>
        <begin position="26"/>
        <end position="46"/>
    </location>
</feature>
<keyword evidence="1" id="KW-0472">Membrane</keyword>
<organism evidence="2 3">
    <name type="scientific">Anaeromicrobium sediminis</name>
    <dbReference type="NCBI Taxonomy" id="1478221"/>
    <lineage>
        <taxon>Bacteria</taxon>
        <taxon>Bacillati</taxon>
        <taxon>Bacillota</taxon>
        <taxon>Clostridia</taxon>
        <taxon>Peptostreptococcales</taxon>
        <taxon>Thermotaleaceae</taxon>
        <taxon>Anaeromicrobium</taxon>
    </lineage>
</organism>
<reference evidence="2 3" key="1">
    <citation type="submission" date="2017-06" db="EMBL/GenBank/DDBJ databases">
        <title>Draft genome sequence of anaerobic fermentative bacterium Anaeromicrobium sediminis DY2726D isolated from West Pacific Ocean sediments.</title>
        <authorList>
            <person name="Zeng X."/>
        </authorList>
    </citation>
    <scope>NUCLEOTIDE SEQUENCE [LARGE SCALE GENOMIC DNA]</scope>
    <source>
        <strain evidence="2 3">DY2726D</strain>
    </source>
</reference>
<feature type="transmembrane region" description="Helical" evidence="1">
    <location>
        <begin position="67"/>
        <end position="87"/>
    </location>
</feature>
<gene>
    <name evidence="2" type="ORF">CCE28_02530</name>
</gene>